<dbReference type="Proteomes" id="UP000677054">
    <property type="component" value="Unassembled WGS sequence"/>
</dbReference>
<feature type="non-terminal residue" evidence="13">
    <location>
        <position position="1"/>
    </location>
</feature>
<dbReference type="InterPro" id="IPR013083">
    <property type="entry name" value="Znf_RING/FYVE/PHD"/>
</dbReference>
<feature type="coiled-coil region" evidence="9">
    <location>
        <begin position="140"/>
        <end position="175"/>
    </location>
</feature>
<evidence type="ECO:0000256" key="4">
    <source>
        <dbReference type="ARBA" id="ARBA00022553"/>
    </source>
</evidence>
<dbReference type="CDD" id="cd03569">
    <property type="entry name" value="VHS_Hrs"/>
    <property type="match status" value="1"/>
</dbReference>
<dbReference type="SUPFAM" id="SSF48464">
    <property type="entry name" value="ENTH/VHS domain"/>
    <property type="match status" value="1"/>
</dbReference>
<dbReference type="GO" id="GO:0008270">
    <property type="term" value="F:zinc ion binding"/>
    <property type="evidence" value="ECO:0007669"/>
    <property type="project" value="UniProtKB-KW"/>
</dbReference>
<dbReference type="Gene3D" id="1.20.5.1940">
    <property type="match status" value="1"/>
</dbReference>
<evidence type="ECO:0000256" key="10">
    <source>
        <dbReference type="SAM" id="MobiDB-lite"/>
    </source>
</evidence>
<keyword evidence="4" id="KW-0597">Phosphoprotein</keyword>
<dbReference type="GO" id="GO:0043130">
    <property type="term" value="F:ubiquitin binding"/>
    <property type="evidence" value="ECO:0007669"/>
    <property type="project" value="InterPro"/>
</dbReference>
<dbReference type="InterPro" id="IPR017455">
    <property type="entry name" value="Znf_FYVE-rel"/>
</dbReference>
<dbReference type="AlphaFoldDB" id="A0A7R9FST3"/>
<feature type="compositionally biased region" description="Basic and acidic residues" evidence="10">
    <location>
        <begin position="34"/>
        <end position="56"/>
    </location>
</feature>
<gene>
    <name evidence="13" type="ORF">DSTB1V02_LOCUS13011</name>
</gene>
<proteinExistence type="predicted"/>
<feature type="compositionally biased region" description="Basic and acidic residues" evidence="10">
    <location>
        <begin position="645"/>
        <end position="667"/>
    </location>
</feature>
<dbReference type="SMART" id="SM00064">
    <property type="entry name" value="FYVE"/>
    <property type="match status" value="1"/>
</dbReference>
<evidence type="ECO:0000256" key="8">
    <source>
        <dbReference type="PROSITE-ProRule" id="PRU00091"/>
    </source>
</evidence>
<accession>A0A7R9FST3</accession>
<dbReference type="InterPro" id="IPR011011">
    <property type="entry name" value="Znf_FYVE_PHD"/>
</dbReference>
<feature type="domain" description="FYVE-type" evidence="11">
    <location>
        <begin position="516"/>
        <end position="576"/>
    </location>
</feature>
<feature type="region of interest" description="Disordered" evidence="10">
    <location>
        <begin position="577"/>
        <end position="608"/>
    </location>
</feature>
<dbReference type="Pfam" id="PF12210">
    <property type="entry name" value="Hrs_helical"/>
    <property type="match status" value="1"/>
</dbReference>
<keyword evidence="7" id="KW-0862">Zinc</keyword>
<keyword evidence="3" id="KW-0963">Cytoplasm</keyword>
<evidence type="ECO:0000313" key="14">
    <source>
        <dbReference type="Proteomes" id="UP000677054"/>
    </source>
</evidence>
<dbReference type="PANTHER" id="PTHR46275">
    <property type="entry name" value="HEPATOCYTE GROWTH FACTOR-REGULATED TYROSINE KINASE SUBSTRATE"/>
    <property type="match status" value="1"/>
</dbReference>
<evidence type="ECO:0000256" key="1">
    <source>
        <dbReference type="ARBA" id="ARBA00004496"/>
    </source>
</evidence>
<evidence type="ECO:0000313" key="13">
    <source>
        <dbReference type="EMBL" id="CAD7253261.1"/>
    </source>
</evidence>
<keyword evidence="9" id="KW-0175">Coiled coil</keyword>
<dbReference type="Pfam" id="PF00790">
    <property type="entry name" value="VHS"/>
    <property type="match status" value="1"/>
</dbReference>
<feature type="region of interest" description="Disordered" evidence="10">
    <location>
        <begin position="1"/>
        <end position="78"/>
    </location>
</feature>
<evidence type="ECO:0000256" key="7">
    <source>
        <dbReference type="ARBA" id="ARBA00022833"/>
    </source>
</evidence>
<dbReference type="Gene3D" id="1.25.40.90">
    <property type="match status" value="1"/>
</dbReference>
<comment type="subcellular location">
    <subcellularLocation>
        <location evidence="1">Cytoplasm</location>
    </subcellularLocation>
</comment>
<evidence type="ECO:0000256" key="3">
    <source>
        <dbReference type="ARBA" id="ARBA00022490"/>
    </source>
</evidence>
<keyword evidence="6 8" id="KW-0863">Zinc-finger</keyword>
<dbReference type="GO" id="GO:0035091">
    <property type="term" value="F:phosphatidylinositol binding"/>
    <property type="evidence" value="ECO:0007669"/>
    <property type="project" value="InterPro"/>
</dbReference>
<dbReference type="InterPro" id="IPR000306">
    <property type="entry name" value="Znf_FYVE"/>
</dbReference>
<dbReference type="SUPFAM" id="SSF57903">
    <property type="entry name" value="FYVE/PHD zinc finger"/>
    <property type="match status" value="1"/>
</dbReference>
<dbReference type="GO" id="GO:0031623">
    <property type="term" value="P:receptor internalization"/>
    <property type="evidence" value="ECO:0007669"/>
    <property type="project" value="TreeGrafter"/>
</dbReference>
<dbReference type="GO" id="GO:0032456">
    <property type="term" value="P:endocytic recycling"/>
    <property type="evidence" value="ECO:0007669"/>
    <property type="project" value="TreeGrafter"/>
</dbReference>
<evidence type="ECO:0000256" key="2">
    <source>
        <dbReference type="ARBA" id="ARBA00015450"/>
    </source>
</evidence>
<feature type="domain" description="VHS" evidence="12">
    <location>
        <begin position="371"/>
        <end position="499"/>
    </location>
</feature>
<keyword evidence="14" id="KW-1185">Reference proteome</keyword>
<dbReference type="SMART" id="SM00288">
    <property type="entry name" value="VHS"/>
    <property type="match status" value="1"/>
</dbReference>
<organism evidence="13">
    <name type="scientific">Darwinula stevensoni</name>
    <dbReference type="NCBI Taxonomy" id="69355"/>
    <lineage>
        <taxon>Eukaryota</taxon>
        <taxon>Metazoa</taxon>
        <taxon>Ecdysozoa</taxon>
        <taxon>Arthropoda</taxon>
        <taxon>Crustacea</taxon>
        <taxon>Oligostraca</taxon>
        <taxon>Ostracoda</taxon>
        <taxon>Podocopa</taxon>
        <taxon>Podocopida</taxon>
        <taxon>Darwinulocopina</taxon>
        <taxon>Darwinuloidea</taxon>
        <taxon>Darwinulidae</taxon>
        <taxon>Darwinula</taxon>
    </lineage>
</organism>
<dbReference type="InterPro" id="IPR017073">
    <property type="entry name" value="HGS/VPS27"/>
</dbReference>
<feature type="compositionally biased region" description="Polar residues" evidence="10">
    <location>
        <begin position="57"/>
        <end position="76"/>
    </location>
</feature>
<dbReference type="GO" id="GO:0005769">
    <property type="term" value="C:early endosome"/>
    <property type="evidence" value="ECO:0007669"/>
    <property type="project" value="TreeGrafter"/>
</dbReference>
<dbReference type="PROSITE" id="PS50179">
    <property type="entry name" value="VHS"/>
    <property type="match status" value="1"/>
</dbReference>
<dbReference type="InterPro" id="IPR002014">
    <property type="entry name" value="VHS_dom"/>
</dbReference>
<dbReference type="EMBL" id="CAJPEV010005561">
    <property type="protein sequence ID" value="CAG0903277.1"/>
    <property type="molecule type" value="Genomic_DNA"/>
</dbReference>
<reference evidence="13" key="1">
    <citation type="submission" date="2020-11" db="EMBL/GenBank/DDBJ databases">
        <authorList>
            <person name="Tran Van P."/>
        </authorList>
    </citation>
    <scope>NUCLEOTIDE SEQUENCE</scope>
</reference>
<dbReference type="OrthoDB" id="957735at2759"/>
<feature type="region of interest" description="Disordered" evidence="10">
    <location>
        <begin position="629"/>
        <end position="697"/>
    </location>
</feature>
<dbReference type="InterPro" id="IPR008942">
    <property type="entry name" value="ENTH_VHS"/>
</dbReference>
<feature type="compositionally biased region" description="Polar residues" evidence="10">
    <location>
        <begin position="668"/>
        <end position="687"/>
    </location>
</feature>
<evidence type="ECO:0000256" key="9">
    <source>
        <dbReference type="SAM" id="Coils"/>
    </source>
</evidence>
<dbReference type="InterPro" id="IPR024641">
    <property type="entry name" value="HRS_helical"/>
</dbReference>
<name>A0A7R9FST3_9CRUS</name>
<evidence type="ECO:0000259" key="11">
    <source>
        <dbReference type="PROSITE" id="PS50178"/>
    </source>
</evidence>
<evidence type="ECO:0000259" key="12">
    <source>
        <dbReference type="PROSITE" id="PS50179"/>
    </source>
</evidence>
<dbReference type="CDD" id="cd15720">
    <property type="entry name" value="FYVE_Hrs"/>
    <property type="match status" value="1"/>
</dbReference>
<evidence type="ECO:0000256" key="6">
    <source>
        <dbReference type="ARBA" id="ARBA00022771"/>
    </source>
</evidence>
<dbReference type="EMBL" id="LR905078">
    <property type="protein sequence ID" value="CAD7253261.1"/>
    <property type="molecule type" value="Genomic_DNA"/>
</dbReference>
<dbReference type="PROSITE" id="PS50178">
    <property type="entry name" value="ZF_FYVE"/>
    <property type="match status" value="1"/>
</dbReference>
<dbReference type="Pfam" id="PF01363">
    <property type="entry name" value="FYVE"/>
    <property type="match status" value="1"/>
</dbReference>
<feature type="compositionally biased region" description="Polar residues" evidence="10">
    <location>
        <begin position="300"/>
        <end position="310"/>
    </location>
</feature>
<dbReference type="Gene3D" id="3.30.40.10">
    <property type="entry name" value="Zinc/RING finger domain, C3HC4 (zinc finger)"/>
    <property type="match status" value="1"/>
</dbReference>
<evidence type="ECO:0000256" key="5">
    <source>
        <dbReference type="ARBA" id="ARBA00022723"/>
    </source>
</evidence>
<sequence length="697" mass="78576">MDGDVPLHQFPMDPERHAHVNLAPQVDGPESDPELARYLDRSFWEKKNSEQEKDKASTQNHVPSAPESSPVTSQIPIGNDEKHLAYSRLLTEGRHIGNDSFVQTLFLDITSLHSRLVRAMEEEERKRYHYEGLQDRLSQIRDMRTALDALREDRRERKRREAEEAQRLRQIQMAQKLEIMRKKKREYLEYQRLKAMQRMQEQEREMQMRHEQRKQASETGQAQMPVPYPLSHVLSAYPVPPAGYVGGMAASRPTGVSPQPLGYETVGLRQPSGLGPSQQPGMVGPLLRQPALQDLGAPSQGVQGSPQRQPLGSFPSGVPAPPGHASLHQIPDEALRNALNAKPNATTRELATTFGVTHMAIGNHLNDLDKATNYLLLEADLEATLRLCDCIRQGDTQPKYALNALKKKLYDQNPHVQLFSLQVLESWMKNCGGPIHEEVATRAFMDELQELIQGSNNEKVRSKILELVQVWAYAFRNEPRYEIVQDRVFALKAQGLSFPTLKVSDAMISSSTAPEWVDGERCHRCRDYFSLVRRKHHCRACGQSFCDPCSSKQAILPKFGIEKEVRVCDTCWEERTKPVSSTGKKGDLTSESSKQSQLSPSKSEAELKEEEDLHLALALCQSDAESKEQRVNLAPQVDGPESDPELARYLDRSFWEKKNSEQEKDKASTPNHVPSAPESSPVTSQIPIGNDEVRADA</sequence>
<feature type="compositionally biased region" description="Low complexity" evidence="10">
    <location>
        <begin position="590"/>
        <end position="602"/>
    </location>
</feature>
<keyword evidence="5" id="KW-0479">Metal-binding</keyword>
<dbReference type="PANTHER" id="PTHR46275:SF1">
    <property type="entry name" value="HEPATOCYTE GROWTH FACTOR-REGULATED TYROSINE KINASE SUBSTRATE"/>
    <property type="match status" value="1"/>
</dbReference>
<feature type="region of interest" description="Disordered" evidence="10">
    <location>
        <begin position="295"/>
        <end position="328"/>
    </location>
</feature>
<protein>
    <recommendedName>
        <fullName evidence="2">Hepatocyte growth factor-regulated tyrosine kinase substrate</fullName>
    </recommendedName>
</protein>